<evidence type="ECO:0000313" key="3">
    <source>
        <dbReference type="Proteomes" id="UP001162131"/>
    </source>
</evidence>
<reference evidence="2" key="1">
    <citation type="submission" date="2021-09" db="EMBL/GenBank/DDBJ databases">
        <authorList>
            <consortium name="AG Swart"/>
            <person name="Singh M."/>
            <person name="Singh A."/>
            <person name="Seah K."/>
            <person name="Emmerich C."/>
        </authorList>
    </citation>
    <scope>NUCLEOTIDE SEQUENCE</scope>
    <source>
        <strain evidence="2">ATCC30299</strain>
    </source>
</reference>
<evidence type="ECO:0008006" key="4">
    <source>
        <dbReference type="Google" id="ProtNLM"/>
    </source>
</evidence>
<comment type="caution">
    <text evidence="2">The sequence shown here is derived from an EMBL/GenBank/DDBJ whole genome shotgun (WGS) entry which is preliminary data.</text>
</comment>
<proteinExistence type="predicted"/>
<feature type="signal peptide" evidence="1">
    <location>
        <begin position="1"/>
        <end position="17"/>
    </location>
</feature>
<gene>
    <name evidence="2" type="ORF">BSTOLATCC_MIC25425</name>
</gene>
<dbReference type="AlphaFoldDB" id="A0AAU9J9E3"/>
<dbReference type="Proteomes" id="UP001162131">
    <property type="component" value="Unassembled WGS sequence"/>
</dbReference>
<accession>A0AAU9J9E3</accession>
<evidence type="ECO:0000313" key="2">
    <source>
        <dbReference type="EMBL" id="CAG9320193.1"/>
    </source>
</evidence>
<sequence length="396" mass="43882">MASSCLFFISLFLIISAQEDSEIIEYDSIGTLSQYLNFDQFSPSPLNDASCPSYACKTSKMTFDKNQCVYYDAADNAYYAKKCSTKDTHCNITLNANSVCIPDPEPDIILNYPGESCKSSDNCFNSFPCVNKVCQGLSQGESCSNTIFCDVGLYCNTPTAGQNGTCQAQIDIGKSGCSVDFDCVNGAGCNVLTPGYSTSNECIAYHSIPPHQAVGTCDVHSMSELCQSEYCESLKGVNYCTNLLNSTQKIPVKCNANTPCLSAADDFFEADPFQINDNCVCGFNKDRTAYCPIFPGDSPRVKLRIQQDKWLSSTKINSCHTIRRFAPECQKLYWNSDDFYALEYYRAYSMLFPFVQDAQDCILQTFFIDYYNTKKSYNDDGAVSIVISAILLGFII</sequence>
<keyword evidence="1" id="KW-0732">Signal</keyword>
<organism evidence="2 3">
    <name type="scientific">Blepharisma stoltei</name>
    <dbReference type="NCBI Taxonomy" id="1481888"/>
    <lineage>
        <taxon>Eukaryota</taxon>
        <taxon>Sar</taxon>
        <taxon>Alveolata</taxon>
        <taxon>Ciliophora</taxon>
        <taxon>Postciliodesmatophora</taxon>
        <taxon>Heterotrichea</taxon>
        <taxon>Heterotrichida</taxon>
        <taxon>Blepharismidae</taxon>
        <taxon>Blepharisma</taxon>
    </lineage>
</organism>
<name>A0AAU9J9E3_9CILI</name>
<protein>
    <recommendedName>
        <fullName evidence="4">Dickkopf N-terminal cysteine-rich domain-containing protein</fullName>
    </recommendedName>
</protein>
<keyword evidence="3" id="KW-1185">Reference proteome</keyword>
<feature type="chain" id="PRO_5043751024" description="Dickkopf N-terminal cysteine-rich domain-containing protein" evidence="1">
    <location>
        <begin position="18"/>
        <end position="396"/>
    </location>
</feature>
<evidence type="ECO:0000256" key="1">
    <source>
        <dbReference type="SAM" id="SignalP"/>
    </source>
</evidence>
<dbReference type="EMBL" id="CAJZBQ010000024">
    <property type="protein sequence ID" value="CAG9320193.1"/>
    <property type="molecule type" value="Genomic_DNA"/>
</dbReference>